<dbReference type="Pfam" id="PF09815">
    <property type="entry name" value="XK-related"/>
    <property type="match status" value="1"/>
</dbReference>
<feature type="region of interest" description="Disordered" evidence="8">
    <location>
        <begin position="510"/>
        <end position="541"/>
    </location>
</feature>
<dbReference type="OrthoDB" id="6356248at2759"/>
<evidence type="ECO:0000256" key="8">
    <source>
        <dbReference type="SAM" id="MobiDB-lite"/>
    </source>
</evidence>
<evidence type="ECO:0000256" key="5">
    <source>
        <dbReference type="ARBA" id="ARBA00022989"/>
    </source>
</evidence>
<keyword evidence="6 7" id="KW-0472">Membrane</keyword>
<sequence>MIYLFPLLLRVSINTCELKYLTVFLGVLPNTPLLKLYLLRFPIFINQTKYFCKLICRYWCVYSSVSEWQTVWGSLVAVFVSLSAVLTSVVGAVWHVRDKTATPVIIVSHLLLAAPVERFCAHKKALRALSDVSVLRLIEAFLQSAPQLVLQMYIILCEKRICWITGFSVACSLLSLTWAVTAYCDTQCSAHSSSHCRHIVRLLLHWGWQLFMTAARISAFVLFACVLGGWMFAVMGAHWLVAFVWISVRGTDYGRGHERWLFRLVCAFIYIFVFLNLNKGKSRWRIAAYYLLTLLENKGMLAVFLVMGGSSMILLPCLVVIAGFFLGLACMLMYYAFFHPSGSIKRVTRLFLPHLTSSSISRSTAREETDLQIFSVESPKTLSLVESASSQISFNASILPVASTSIHISHLDETNSFRKTNSFVNLSQKTLQMVWQSGMESSSGSSSSSIVSTENRSGLIKRSSSFQSDKSHGSAASDSSLLPPLSERNSLSKSPQRNFDLAAAELDSLKREQAQDTSESDNVNNFSGRSKSPTLSKDSWSRLSDQNIKPLIMGDFSLLGFDESSSTEKRVSDSSSFSSQAKSLSLLDVSNLWKDVHVRIRATIAATVAAAMGNSSSIEGASVRNQSVSSSNSAALSQEDSLNSTHSVSVYSHDTAFMDSNSSYKESLNISQQNNLQRFSQHQESQSALAEIFESFGREELSDDETRDHTNEIKKTNTTQIPALAAMNCSSPFNLDSTLTVSKLEVQKSKSYLASQRKNDSVTDQQISCPVVYSYRSPVQNSLNVANSGSTEACKGDSPFTDQELVALMAKSLRNYVEGNSSFDSNQPEREGLALTLEDLRVSREGSPETSPLSHKIKGSWKSQSGSSMIRNSEDSSPASSASKMNRVISVKKAEAKLSPNAFKQIEDLPQRLQSLEDLEDNEVAVVPHSDALKFIMDSYGSSAVTDLSVNTPVSQKSFFQTPLSGLNPKSRSGTKLHQQLLPYSNRDTSNIPVSPRGRGKNTIQRQVYNTNHQDVDKANHSKVHGGVSSTKKLNVHFSGASQMENKKSCEQAKHGRGSSSASDGEGYVSGMYCPPLCAGETDSEQNYIQKNLDRDHLKYDLNRVSKCFLGAPATTDKKHTVQAGDRELFNHQRRETNIRDPHFYKQRSDLLTLQQMKPVPHKPQPSKPHPYQHTHSPSRQLSGENGVQKTSNAVDKPGRTTCVWSHAVDELSDNELHLSVEHVAEYFSEALDVNSIDTHSGARPKVHCPQAQRQVPGFRQPLQRLENSQHLSPEANSFRLGNRQGNDSLPYRQIQNQRHAETSTVNSPDILHQRYELHRKHQTHHIKDIPRTRLQFESDQSARLASRPPLVEPKRLTPGSSINLSDKSSSKVRFSLTQDRDIPPNRIIHKTKGLSRNQ</sequence>
<feature type="compositionally biased region" description="Polar residues" evidence="8">
    <location>
        <begin position="487"/>
        <end position="497"/>
    </location>
</feature>
<feature type="transmembrane region" description="Helical" evidence="7">
    <location>
        <begin position="230"/>
        <end position="248"/>
    </location>
</feature>
<comment type="similarity">
    <text evidence="2 7">Belongs to the XK family.</text>
</comment>
<keyword evidence="10" id="KW-1185">Reference proteome</keyword>
<feature type="transmembrane region" description="Helical" evidence="7">
    <location>
        <begin position="260"/>
        <end position="277"/>
    </location>
</feature>
<feature type="compositionally biased region" description="Basic and acidic residues" evidence="8">
    <location>
        <begin position="1045"/>
        <end position="1054"/>
    </location>
</feature>
<evidence type="ECO:0000313" key="10">
    <source>
        <dbReference type="Proteomes" id="UP000678393"/>
    </source>
</evidence>
<dbReference type="PANTHER" id="PTHR16024">
    <property type="entry name" value="XK-RELATED PROTEIN"/>
    <property type="match status" value="1"/>
</dbReference>
<feature type="region of interest" description="Disordered" evidence="8">
    <location>
        <begin position="1042"/>
        <end position="1066"/>
    </location>
</feature>
<evidence type="ECO:0000256" key="3">
    <source>
        <dbReference type="ARBA" id="ARBA00022475"/>
    </source>
</evidence>
<dbReference type="InterPro" id="IPR013788">
    <property type="entry name" value="Hemocyanin/hexamerin"/>
</dbReference>
<keyword evidence="3" id="KW-1003">Cell membrane</keyword>
<feature type="region of interest" description="Disordered" evidence="8">
    <location>
        <begin position="838"/>
        <end position="884"/>
    </location>
</feature>
<evidence type="ECO:0000313" key="9">
    <source>
        <dbReference type="EMBL" id="CAG5128975.1"/>
    </source>
</evidence>
<evidence type="ECO:0000256" key="6">
    <source>
        <dbReference type="ARBA" id="ARBA00023136"/>
    </source>
</evidence>
<evidence type="ECO:0000256" key="7">
    <source>
        <dbReference type="RuleBase" id="RU910716"/>
    </source>
</evidence>
<reference evidence="9" key="1">
    <citation type="submission" date="2021-04" db="EMBL/GenBank/DDBJ databases">
        <authorList>
            <consortium name="Molecular Ecology Group"/>
        </authorList>
    </citation>
    <scope>NUCLEOTIDE SEQUENCE</scope>
</reference>
<dbReference type="InterPro" id="IPR018629">
    <property type="entry name" value="XK-rel"/>
</dbReference>
<feature type="transmembrane region" description="Helical" evidence="7">
    <location>
        <begin position="20"/>
        <end position="39"/>
    </location>
</feature>
<feature type="compositionally biased region" description="Low complexity" evidence="8">
    <location>
        <begin position="474"/>
        <end position="486"/>
    </location>
</feature>
<feature type="transmembrane region" description="Helical" evidence="7">
    <location>
        <begin position="71"/>
        <end position="94"/>
    </location>
</feature>
<evidence type="ECO:0000256" key="1">
    <source>
        <dbReference type="ARBA" id="ARBA00004651"/>
    </source>
</evidence>
<feature type="compositionally biased region" description="Polar residues" evidence="8">
    <location>
        <begin position="861"/>
        <end position="871"/>
    </location>
</feature>
<dbReference type="PROSITE" id="PS00210">
    <property type="entry name" value="HEMOCYANIN_2"/>
    <property type="match status" value="1"/>
</dbReference>
<feature type="compositionally biased region" description="Basic and acidic residues" evidence="8">
    <location>
        <begin position="838"/>
        <end position="847"/>
    </location>
</feature>
<comment type="caution">
    <text evidence="9">The sequence shown here is derived from an EMBL/GenBank/DDBJ whole genome shotgun (WGS) entry which is preliminary data.</text>
</comment>
<name>A0A8S3ZMH9_9EUPU</name>
<keyword evidence="4 7" id="KW-0812">Transmembrane</keyword>
<proteinExistence type="inferred from homology"/>
<feature type="transmembrane region" description="Helical" evidence="7">
    <location>
        <begin position="161"/>
        <end position="183"/>
    </location>
</feature>
<feature type="compositionally biased region" description="Polar residues" evidence="8">
    <location>
        <begin position="515"/>
        <end position="541"/>
    </location>
</feature>
<comment type="subcellular location">
    <subcellularLocation>
        <location evidence="1">Cell membrane</location>
        <topology evidence="1">Multi-pass membrane protein</topology>
    </subcellularLocation>
    <subcellularLocation>
        <location evidence="7">Membrane</location>
        <topology evidence="7">Multi-pass membrane protein</topology>
    </subcellularLocation>
</comment>
<dbReference type="InterPro" id="IPR050895">
    <property type="entry name" value="XK-related_scramblase"/>
</dbReference>
<feature type="compositionally biased region" description="Basic residues" evidence="8">
    <location>
        <begin position="1388"/>
        <end position="1399"/>
    </location>
</feature>
<feature type="compositionally biased region" description="Polar residues" evidence="8">
    <location>
        <begin position="1174"/>
        <end position="1194"/>
    </location>
</feature>
<dbReference type="GO" id="GO:0005886">
    <property type="term" value="C:plasma membrane"/>
    <property type="evidence" value="ECO:0007669"/>
    <property type="project" value="UniProtKB-SubCell"/>
</dbReference>
<keyword evidence="5 7" id="KW-1133">Transmembrane helix</keyword>
<evidence type="ECO:0000256" key="2">
    <source>
        <dbReference type="ARBA" id="ARBA00008789"/>
    </source>
</evidence>
<feature type="region of interest" description="Disordered" evidence="8">
    <location>
        <begin position="1342"/>
        <end position="1399"/>
    </location>
</feature>
<dbReference type="PANTHER" id="PTHR16024:SF6">
    <property type="entry name" value="XK-RELATED PROTEIN"/>
    <property type="match status" value="1"/>
</dbReference>
<dbReference type="EMBL" id="CAJHNH020003301">
    <property type="protein sequence ID" value="CAG5128975.1"/>
    <property type="molecule type" value="Genomic_DNA"/>
</dbReference>
<protein>
    <recommendedName>
        <fullName evidence="7">XK-related protein</fullName>
    </recommendedName>
</protein>
<dbReference type="Proteomes" id="UP000678393">
    <property type="component" value="Unassembled WGS sequence"/>
</dbReference>
<organism evidence="9 10">
    <name type="scientific">Candidula unifasciata</name>
    <dbReference type="NCBI Taxonomy" id="100452"/>
    <lineage>
        <taxon>Eukaryota</taxon>
        <taxon>Metazoa</taxon>
        <taxon>Spiralia</taxon>
        <taxon>Lophotrochozoa</taxon>
        <taxon>Mollusca</taxon>
        <taxon>Gastropoda</taxon>
        <taxon>Heterobranchia</taxon>
        <taxon>Euthyneura</taxon>
        <taxon>Panpulmonata</taxon>
        <taxon>Eupulmonata</taxon>
        <taxon>Stylommatophora</taxon>
        <taxon>Helicina</taxon>
        <taxon>Helicoidea</taxon>
        <taxon>Geomitridae</taxon>
        <taxon>Candidula</taxon>
    </lineage>
</organism>
<feature type="transmembrane region" description="Helical" evidence="7">
    <location>
        <begin position="313"/>
        <end position="337"/>
    </location>
</feature>
<feature type="transmembrane region" description="Helical" evidence="7">
    <location>
        <begin position="289"/>
        <end position="307"/>
    </location>
</feature>
<gene>
    <name evidence="9" type="ORF">CUNI_LOCUS14533</name>
</gene>
<accession>A0A8S3ZMH9</accession>
<feature type="region of interest" description="Disordered" evidence="8">
    <location>
        <begin position="461"/>
        <end position="497"/>
    </location>
</feature>
<feature type="region of interest" description="Disordered" evidence="8">
    <location>
        <begin position="1159"/>
        <end position="1199"/>
    </location>
</feature>
<evidence type="ECO:0000256" key="4">
    <source>
        <dbReference type="ARBA" id="ARBA00022692"/>
    </source>
</evidence>